<sequence>MFMVAAHIVETYSGKTYTSFVEDRIFTPLGMSSSTFSPAKAVKTGRFTQGWTSSGRLLPEWFPEDMAILMAGAGGVISSAVDMAIQMGCIVAEQGTPVDSEHSIQGYGLGWFRNSYLGHDVVYHSGSVPGLSTLVSFLPDDDVGFVVFANGGDKATPVMNISNSIIDAALHLRSGPAPPIMPEKKAVRSPPEDIVDLELPLEDFSGTYTDPGYGTFTFCSPSSSSSYCQQVITNFTTVDSVQPSAPNSPQLLAAWPRVWSSHLRAVHQSGNKFVLLCTALFPEGYGRDSTPFETAEIGTSEGTAEFVVEDGKVVGFGLVGLVGQVTERERTQTTVKDRAEAWFDKV</sequence>
<dbReference type="PANTHER" id="PTHR46825">
    <property type="entry name" value="D-ALANYL-D-ALANINE-CARBOXYPEPTIDASE/ENDOPEPTIDASE AMPH"/>
    <property type="match status" value="1"/>
</dbReference>
<dbReference type="InterPro" id="IPR001466">
    <property type="entry name" value="Beta-lactam-related"/>
</dbReference>
<proteinExistence type="inferred from homology"/>
<dbReference type="AlphaFoldDB" id="A0A1J8RB02"/>
<dbReference type="Proteomes" id="UP000183567">
    <property type="component" value="Unassembled WGS sequence"/>
</dbReference>
<dbReference type="InterPro" id="IPR050491">
    <property type="entry name" value="AmpC-like"/>
</dbReference>
<protein>
    <recommendedName>
        <fullName evidence="2">Beta-lactamase-related domain-containing protein</fullName>
    </recommendedName>
</protein>
<dbReference type="STRING" id="180088.A0A1J8RB02"/>
<name>A0A1J8RB02_9AGAM</name>
<comment type="similarity">
    <text evidence="1">Belongs to the peptidase S12 family.</text>
</comment>
<dbReference type="EMBL" id="LVVM01001249">
    <property type="protein sequence ID" value="OJA18914.1"/>
    <property type="molecule type" value="Genomic_DNA"/>
</dbReference>
<dbReference type="InterPro" id="IPR012338">
    <property type="entry name" value="Beta-lactam/transpept-like"/>
</dbReference>
<evidence type="ECO:0000259" key="2">
    <source>
        <dbReference type="Pfam" id="PF00144"/>
    </source>
</evidence>
<dbReference type="Pfam" id="PF00144">
    <property type="entry name" value="Beta-lactamase"/>
    <property type="match status" value="1"/>
</dbReference>
<comment type="caution">
    <text evidence="3">The sequence shown here is derived from an EMBL/GenBank/DDBJ whole genome shotgun (WGS) entry which is preliminary data.</text>
</comment>
<reference evidence="3 4" key="1">
    <citation type="submission" date="2016-03" db="EMBL/GenBank/DDBJ databases">
        <title>Comparative genomics of the ectomycorrhizal sister species Rhizopogon vinicolor and Rhizopogon vesiculosus (Basidiomycota: Boletales) reveals a divergence of the mating type B locus.</title>
        <authorList>
            <person name="Mujic A.B."/>
            <person name="Kuo A."/>
            <person name="Tritt A."/>
            <person name="Lipzen A."/>
            <person name="Chen C."/>
            <person name="Johnson J."/>
            <person name="Sharma A."/>
            <person name="Barry K."/>
            <person name="Grigoriev I.V."/>
            <person name="Spatafora J.W."/>
        </authorList>
    </citation>
    <scope>NUCLEOTIDE SEQUENCE [LARGE SCALE GENOMIC DNA]</scope>
    <source>
        <strain evidence="3 4">AM-OR11-056</strain>
    </source>
</reference>
<feature type="domain" description="Beta-lactamase-related" evidence="2">
    <location>
        <begin position="3"/>
        <end position="154"/>
    </location>
</feature>
<organism evidence="3 4">
    <name type="scientific">Rhizopogon vesiculosus</name>
    <dbReference type="NCBI Taxonomy" id="180088"/>
    <lineage>
        <taxon>Eukaryota</taxon>
        <taxon>Fungi</taxon>
        <taxon>Dikarya</taxon>
        <taxon>Basidiomycota</taxon>
        <taxon>Agaricomycotina</taxon>
        <taxon>Agaricomycetes</taxon>
        <taxon>Agaricomycetidae</taxon>
        <taxon>Boletales</taxon>
        <taxon>Suillineae</taxon>
        <taxon>Rhizopogonaceae</taxon>
        <taxon>Rhizopogon</taxon>
    </lineage>
</organism>
<accession>A0A1J8RB02</accession>
<dbReference type="OrthoDB" id="5946976at2759"/>
<evidence type="ECO:0000313" key="4">
    <source>
        <dbReference type="Proteomes" id="UP000183567"/>
    </source>
</evidence>
<dbReference type="SUPFAM" id="SSF56601">
    <property type="entry name" value="beta-lactamase/transpeptidase-like"/>
    <property type="match status" value="1"/>
</dbReference>
<gene>
    <name evidence="3" type="ORF">AZE42_07858</name>
</gene>
<dbReference type="PANTHER" id="PTHR46825:SF15">
    <property type="entry name" value="BETA-LACTAMASE-RELATED DOMAIN-CONTAINING PROTEIN"/>
    <property type="match status" value="1"/>
</dbReference>
<evidence type="ECO:0000256" key="1">
    <source>
        <dbReference type="ARBA" id="ARBA00038215"/>
    </source>
</evidence>
<dbReference type="Gene3D" id="3.40.710.10">
    <property type="entry name" value="DD-peptidase/beta-lactamase superfamily"/>
    <property type="match status" value="1"/>
</dbReference>
<evidence type="ECO:0000313" key="3">
    <source>
        <dbReference type="EMBL" id="OJA18914.1"/>
    </source>
</evidence>
<keyword evidence="4" id="KW-1185">Reference proteome</keyword>